<dbReference type="Proteomes" id="UP001605036">
    <property type="component" value="Unassembled WGS sequence"/>
</dbReference>
<comment type="caution">
    <text evidence="3">The sequence shown here is derived from an EMBL/GenBank/DDBJ whole genome shotgun (WGS) entry which is preliminary data.</text>
</comment>
<dbReference type="EMBL" id="JBHFFA010000002">
    <property type="protein sequence ID" value="KAL2642208.1"/>
    <property type="molecule type" value="Genomic_DNA"/>
</dbReference>
<keyword evidence="1" id="KW-0175">Coiled coil</keyword>
<gene>
    <name evidence="3" type="ORF">R1flu_009795</name>
</gene>
<feature type="coiled-coil region" evidence="1">
    <location>
        <begin position="215"/>
        <end position="263"/>
    </location>
</feature>
<feature type="compositionally biased region" description="Polar residues" evidence="2">
    <location>
        <begin position="149"/>
        <end position="169"/>
    </location>
</feature>
<reference evidence="3 4" key="1">
    <citation type="submission" date="2024-09" db="EMBL/GenBank/DDBJ databases">
        <title>Chromosome-scale assembly of Riccia fluitans.</title>
        <authorList>
            <person name="Paukszto L."/>
            <person name="Sawicki J."/>
            <person name="Karawczyk K."/>
            <person name="Piernik-Szablinska J."/>
            <person name="Szczecinska M."/>
            <person name="Mazdziarz M."/>
        </authorList>
    </citation>
    <scope>NUCLEOTIDE SEQUENCE [LARGE SCALE GENOMIC DNA]</scope>
    <source>
        <strain evidence="3">Rf_01</strain>
        <tissue evidence="3">Aerial parts of the thallus</tissue>
    </source>
</reference>
<evidence type="ECO:0000256" key="2">
    <source>
        <dbReference type="SAM" id="MobiDB-lite"/>
    </source>
</evidence>
<evidence type="ECO:0000313" key="3">
    <source>
        <dbReference type="EMBL" id="KAL2642208.1"/>
    </source>
</evidence>
<proteinExistence type="predicted"/>
<evidence type="ECO:0000256" key="1">
    <source>
        <dbReference type="SAM" id="Coils"/>
    </source>
</evidence>
<feature type="region of interest" description="Disordered" evidence="2">
    <location>
        <begin position="144"/>
        <end position="175"/>
    </location>
</feature>
<evidence type="ECO:0000313" key="4">
    <source>
        <dbReference type="Proteomes" id="UP001605036"/>
    </source>
</evidence>
<accession>A0ABD1Z352</accession>
<sequence length="401" mass="45658">MNIGKHFGALVSKFFQRLVYATSEARYEEALGILEKDYPNGKEAVAYIRAIDPRKFSICSCIIETAAEESIDLLTEYAKGRLSEFEREYGSQAILPITEQVLASHITCRAPEAAVRKGRARIVRIPNGGGTSRRHREYMYPKRDEPRLISSQGPLTATSEEATGLSTQHGRGKSSCRQVITEGELEGPSSSQRVHDPDESFLIQRSVLESQQKTCEDLTDRLVEAGATVAGLEAELKQKDLEIAILKERLQDSKQKLQQMEVRNAWLNEVTGTLRSEIQTLRSESMKRKLTGKLPNRDWVHEAKQRWKVNSLAENMRRLSEALEKHEDQIVVREKMFLKHVRYLTVTYGDEEAPPDLSRAAVILCRRNDVLYTSAERQQQLEAPFTSFPDWKSQCHLRAVR</sequence>
<dbReference type="AlphaFoldDB" id="A0ABD1Z352"/>
<keyword evidence="4" id="KW-1185">Reference proteome</keyword>
<protein>
    <submittedName>
        <fullName evidence="3">Uncharacterized protein</fullName>
    </submittedName>
</protein>
<name>A0ABD1Z352_9MARC</name>
<organism evidence="3 4">
    <name type="scientific">Riccia fluitans</name>
    <dbReference type="NCBI Taxonomy" id="41844"/>
    <lineage>
        <taxon>Eukaryota</taxon>
        <taxon>Viridiplantae</taxon>
        <taxon>Streptophyta</taxon>
        <taxon>Embryophyta</taxon>
        <taxon>Marchantiophyta</taxon>
        <taxon>Marchantiopsida</taxon>
        <taxon>Marchantiidae</taxon>
        <taxon>Marchantiales</taxon>
        <taxon>Ricciaceae</taxon>
        <taxon>Riccia</taxon>
    </lineage>
</organism>